<dbReference type="SMART" id="SM00980">
    <property type="entry name" value="THAP"/>
    <property type="match status" value="1"/>
</dbReference>
<reference evidence="7 8" key="1">
    <citation type="journal article" date="2019" name="Sci. Rep.">
        <title>Orb-weaving spider Araneus ventricosus genome elucidates the spidroin gene catalogue.</title>
        <authorList>
            <person name="Kono N."/>
            <person name="Nakamura H."/>
            <person name="Ohtoshi R."/>
            <person name="Moran D.A.P."/>
            <person name="Shinohara A."/>
            <person name="Yoshida Y."/>
            <person name="Fujiwara M."/>
            <person name="Mori M."/>
            <person name="Tomita M."/>
            <person name="Arakawa K."/>
        </authorList>
    </citation>
    <scope>NUCLEOTIDE SEQUENCE [LARGE SCALE GENOMIC DNA]</scope>
</reference>
<name>A0A4Y2EY75_ARAVE</name>
<dbReference type="AlphaFoldDB" id="A0A4Y2EY75"/>
<evidence type="ECO:0000256" key="2">
    <source>
        <dbReference type="ARBA" id="ARBA00022771"/>
    </source>
</evidence>
<dbReference type="InterPro" id="IPR005312">
    <property type="entry name" value="DUF1759"/>
</dbReference>
<dbReference type="Pfam" id="PF03564">
    <property type="entry name" value="DUF1759"/>
    <property type="match status" value="1"/>
</dbReference>
<dbReference type="Pfam" id="PF05485">
    <property type="entry name" value="THAP"/>
    <property type="match status" value="1"/>
</dbReference>
<dbReference type="PROSITE" id="PS50950">
    <property type="entry name" value="ZF_THAP"/>
    <property type="match status" value="1"/>
</dbReference>
<keyword evidence="2 5" id="KW-0863">Zinc-finger</keyword>
<keyword evidence="4 5" id="KW-0238">DNA-binding</keyword>
<keyword evidence="8" id="KW-1185">Reference proteome</keyword>
<keyword evidence="3" id="KW-0862">Zinc</keyword>
<sequence>MSERYKYCIVPYCTNTTRTAPDKLFIDVPRNDFLRKKWCKAMRRDDALNPKLTSTSTRHVCGDHFDLEKDMRNYMRYKLQGGKVFIKKGVVPHIFKCQMSLPVTPKGEKRKRLDIVARSMDAQPTASTSAAANLDVESDALDLPVTVKKEFSDKSIQYLKASCRDEALRVIQSISISDANFDIAWTLLGDGYSNKRDLLNAIIKKLLSQPTISESSSAISGAHIYKPYPDRTKAGNQPISLATRDSDVVFSSRT</sequence>
<comment type="caution">
    <text evidence="7">The sequence shown here is derived from an EMBL/GenBank/DDBJ whole genome shotgun (WGS) entry which is preliminary data.</text>
</comment>
<evidence type="ECO:0000313" key="8">
    <source>
        <dbReference type="Proteomes" id="UP000499080"/>
    </source>
</evidence>
<evidence type="ECO:0000256" key="4">
    <source>
        <dbReference type="ARBA" id="ARBA00023125"/>
    </source>
</evidence>
<evidence type="ECO:0000313" key="7">
    <source>
        <dbReference type="EMBL" id="GBM33467.1"/>
    </source>
</evidence>
<dbReference type="PANTHER" id="PTHR46600">
    <property type="entry name" value="THAP DOMAIN-CONTAINING"/>
    <property type="match status" value="1"/>
</dbReference>
<gene>
    <name evidence="7" type="ORF">AVEN_55789_1</name>
</gene>
<dbReference type="GO" id="GO:0008270">
    <property type="term" value="F:zinc ion binding"/>
    <property type="evidence" value="ECO:0007669"/>
    <property type="project" value="UniProtKB-KW"/>
</dbReference>
<dbReference type="InterPro" id="IPR026516">
    <property type="entry name" value="THAP1/10"/>
</dbReference>
<dbReference type="SUPFAM" id="SSF57716">
    <property type="entry name" value="Glucocorticoid receptor-like (DNA-binding domain)"/>
    <property type="match status" value="1"/>
</dbReference>
<evidence type="ECO:0000259" key="6">
    <source>
        <dbReference type="PROSITE" id="PS50950"/>
    </source>
</evidence>
<protein>
    <recommendedName>
        <fullName evidence="6">THAP-type domain-containing protein</fullName>
    </recommendedName>
</protein>
<dbReference type="Proteomes" id="UP000499080">
    <property type="component" value="Unassembled WGS sequence"/>
</dbReference>
<dbReference type="InterPro" id="IPR006612">
    <property type="entry name" value="THAP_Znf"/>
</dbReference>
<dbReference type="EMBL" id="BGPR01000734">
    <property type="protein sequence ID" value="GBM33467.1"/>
    <property type="molecule type" value="Genomic_DNA"/>
</dbReference>
<accession>A0A4Y2EY75</accession>
<dbReference type="GO" id="GO:0043565">
    <property type="term" value="F:sequence-specific DNA binding"/>
    <property type="evidence" value="ECO:0007669"/>
    <property type="project" value="InterPro"/>
</dbReference>
<dbReference type="PANTHER" id="PTHR46600:SF11">
    <property type="entry name" value="THAP DOMAIN-CONTAINING PROTEIN 10"/>
    <property type="match status" value="1"/>
</dbReference>
<evidence type="ECO:0000256" key="3">
    <source>
        <dbReference type="ARBA" id="ARBA00022833"/>
    </source>
</evidence>
<evidence type="ECO:0000256" key="1">
    <source>
        <dbReference type="ARBA" id="ARBA00022723"/>
    </source>
</evidence>
<dbReference type="OrthoDB" id="6434668at2759"/>
<keyword evidence="1" id="KW-0479">Metal-binding</keyword>
<proteinExistence type="predicted"/>
<feature type="domain" description="THAP-type" evidence="6">
    <location>
        <begin position="1"/>
        <end position="95"/>
    </location>
</feature>
<evidence type="ECO:0000256" key="5">
    <source>
        <dbReference type="PROSITE-ProRule" id="PRU00309"/>
    </source>
</evidence>
<organism evidence="7 8">
    <name type="scientific">Araneus ventricosus</name>
    <name type="common">Orbweaver spider</name>
    <name type="synonym">Epeira ventricosa</name>
    <dbReference type="NCBI Taxonomy" id="182803"/>
    <lineage>
        <taxon>Eukaryota</taxon>
        <taxon>Metazoa</taxon>
        <taxon>Ecdysozoa</taxon>
        <taxon>Arthropoda</taxon>
        <taxon>Chelicerata</taxon>
        <taxon>Arachnida</taxon>
        <taxon>Araneae</taxon>
        <taxon>Araneomorphae</taxon>
        <taxon>Entelegynae</taxon>
        <taxon>Araneoidea</taxon>
        <taxon>Araneidae</taxon>
        <taxon>Araneus</taxon>
    </lineage>
</organism>